<protein>
    <submittedName>
        <fullName evidence="1">Uncharacterized protein</fullName>
    </submittedName>
</protein>
<dbReference type="AlphaFoldDB" id="A0A7C5TIV4"/>
<comment type="caution">
    <text evidence="1">The sequence shown here is derived from an EMBL/GenBank/DDBJ whole genome shotgun (WGS) entry which is preliminary data.</text>
</comment>
<evidence type="ECO:0000313" key="1">
    <source>
        <dbReference type="EMBL" id="HHP82097.1"/>
    </source>
</evidence>
<gene>
    <name evidence="1" type="ORF">ENM84_05475</name>
</gene>
<accession>A0A7C5TIV4</accession>
<proteinExistence type="predicted"/>
<sequence length="203" mass="22609">MKSPYAQADSISICVDRECCINTRLFKEIVDSLTKIIILAQTSKCNSTTILSKMINRLTLCRRAVLNAISSFESFTKNLHSLHSIEESDLNSLANIVTRLIECKNDISESIDDAIQFECEKELRNSLASLSSNIDSILIIILALLLAILSRVKVDQEISKKFSSIAASALFSSLTNIYSEPVKRTLDNCFHKEIKISTNSSNN</sequence>
<organism evidence="1">
    <name type="scientific">Ignisphaera aggregans</name>
    <dbReference type="NCBI Taxonomy" id="334771"/>
    <lineage>
        <taxon>Archaea</taxon>
        <taxon>Thermoproteota</taxon>
        <taxon>Thermoprotei</taxon>
        <taxon>Desulfurococcales</taxon>
        <taxon>Desulfurococcaceae</taxon>
        <taxon>Ignisphaera</taxon>
    </lineage>
</organism>
<name>A0A7C5TIV4_9CREN</name>
<dbReference type="EMBL" id="DRZI01000232">
    <property type="protein sequence ID" value="HHP82097.1"/>
    <property type="molecule type" value="Genomic_DNA"/>
</dbReference>
<reference evidence="1" key="1">
    <citation type="journal article" date="2020" name="mSystems">
        <title>Genome- and Community-Level Interaction Insights into Carbon Utilization and Element Cycling Functions of Hydrothermarchaeota in Hydrothermal Sediment.</title>
        <authorList>
            <person name="Zhou Z."/>
            <person name="Liu Y."/>
            <person name="Xu W."/>
            <person name="Pan J."/>
            <person name="Luo Z.H."/>
            <person name="Li M."/>
        </authorList>
    </citation>
    <scope>NUCLEOTIDE SEQUENCE [LARGE SCALE GENOMIC DNA]</scope>
    <source>
        <strain evidence="1">SpSt-1121</strain>
    </source>
</reference>